<evidence type="ECO:0000259" key="1">
    <source>
        <dbReference type="Pfam" id="PF02230"/>
    </source>
</evidence>
<dbReference type="GO" id="GO:0016787">
    <property type="term" value="F:hydrolase activity"/>
    <property type="evidence" value="ECO:0007669"/>
    <property type="project" value="InterPro"/>
</dbReference>
<accession>A0A4T0FIH8</accession>
<organism evidence="2 3">
    <name type="scientific">Wallemia hederae</name>
    <dbReference type="NCBI Taxonomy" id="1540922"/>
    <lineage>
        <taxon>Eukaryota</taxon>
        <taxon>Fungi</taxon>
        <taxon>Dikarya</taxon>
        <taxon>Basidiomycota</taxon>
        <taxon>Wallemiomycotina</taxon>
        <taxon>Wallemiomycetes</taxon>
        <taxon>Wallemiales</taxon>
        <taxon>Wallemiaceae</taxon>
        <taxon>Wallemia</taxon>
    </lineage>
</organism>
<dbReference type="Pfam" id="PF02230">
    <property type="entry name" value="Abhydrolase_2"/>
    <property type="match status" value="1"/>
</dbReference>
<name>A0A4T0FIH8_9BASI</name>
<dbReference type="EMBL" id="SPNW01000063">
    <property type="protein sequence ID" value="TIA87144.1"/>
    <property type="molecule type" value="Genomic_DNA"/>
</dbReference>
<reference evidence="2 3" key="1">
    <citation type="submission" date="2019-03" db="EMBL/GenBank/DDBJ databases">
        <title>Sequencing 23 genomes of Wallemia ichthyophaga.</title>
        <authorList>
            <person name="Gostincar C."/>
        </authorList>
    </citation>
    <scope>NUCLEOTIDE SEQUENCE [LARGE SCALE GENOMIC DNA]</scope>
    <source>
        <strain evidence="2 3">EXF-5753</strain>
    </source>
</reference>
<keyword evidence="3" id="KW-1185">Reference proteome</keyword>
<dbReference type="SUPFAM" id="SSF53474">
    <property type="entry name" value="alpha/beta-Hydrolases"/>
    <property type="match status" value="1"/>
</dbReference>
<dbReference type="InterPro" id="IPR003140">
    <property type="entry name" value="PLipase/COase/thioEstase"/>
</dbReference>
<dbReference type="Gene3D" id="3.40.50.1820">
    <property type="entry name" value="alpha/beta hydrolase"/>
    <property type="match status" value="1"/>
</dbReference>
<evidence type="ECO:0000313" key="2">
    <source>
        <dbReference type="EMBL" id="TIA87144.1"/>
    </source>
</evidence>
<evidence type="ECO:0000313" key="3">
    <source>
        <dbReference type="Proteomes" id="UP000310189"/>
    </source>
</evidence>
<dbReference type="InterPro" id="IPR029058">
    <property type="entry name" value="AB_hydrolase_fold"/>
</dbReference>
<dbReference type="AlphaFoldDB" id="A0A4T0FIH8"/>
<gene>
    <name evidence="2" type="ORF">E3P99_03359</name>
</gene>
<dbReference type="OrthoDB" id="437457at2759"/>
<feature type="domain" description="Phospholipase/carboxylesterase/thioesterase" evidence="1">
    <location>
        <begin position="29"/>
        <end position="165"/>
    </location>
</feature>
<proteinExistence type="predicted"/>
<protein>
    <recommendedName>
        <fullName evidence="1">Phospholipase/carboxylesterase/thioesterase domain-containing protein</fullName>
    </recommendedName>
</protein>
<dbReference type="Proteomes" id="UP000310189">
    <property type="component" value="Unassembled WGS sequence"/>
</dbReference>
<sequence>MSAINVEHVQDTDKRAPTASDIRHARFEYIPSPDGVDTNVVIYLHGLGDNMSQFIELSKKLHLPQTASLVLQGPVPVPFFDEARMWYQSFDMLGNLIQNPDPRIALNLLNNVIVSLTSKCGWKHSQIHLFGFAQGASVAVEYARSSNAKLGSVVNVLGPLLSYATGTKKCETPVCIFTRPSRNVLDSSNFNKAFSEVVIYEGDKAGDEMPKDHHEWQGILKFWSQTLTVAPTSDESGNVYRVTNTNTNTNTS</sequence>
<comment type="caution">
    <text evidence="2">The sequence shown here is derived from an EMBL/GenBank/DDBJ whole genome shotgun (WGS) entry which is preliminary data.</text>
</comment>